<evidence type="ECO:0000313" key="2">
    <source>
        <dbReference type="Proteomes" id="UP001176941"/>
    </source>
</evidence>
<evidence type="ECO:0000313" key="1">
    <source>
        <dbReference type="EMBL" id="CAI9149109.1"/>
    </source>
</evidence>
<proteinExistence type="predicted"/>
<name>A0ABN8XJR6_RANTA</name>
<accession>A0ABN8XJR6</accession>
<organism evidence="1 2">
    <name type="scientific">Rangifer tarandus platyrhynchus</name>
    <name type="common">Svalbard reindeer</name>
    <dbReference type="NCBI Taxonomy" id="3082113"/>
    <lineage>
        <taxon>Eukaryota</taxon>
        <taxon>Metazoa</taxon>
        <taxon>Chordata</taxon>
        <taxon>Craniata</taxon>
        <taxon>Vertebrata</taxon>
        <taxon>Euteleostomi</taxon>
        <taxon>Mammalia</taxon>
        <taxon>Eutheria</taxon>
        <taxon>Laurasiatheria</taxon>
        <taxon>Artiodactyla</taxon>
        <taxon>Ruminantia</taxon>
        <taxon>Pecora</taxon>
        <taxon>Cervidae</taxon>
        <taxon>Odocoileinae</taxon>
        <taxon>Rangifer</taxon>
    </lineage>
</organism>
<keyword evidence="2" id="KW-1185">Reference proteome</keyword>
<reference evidence="1" key="1">
    <citation type="submission" date="2023-04" db="EMBL/GenBank/DDBJ databases">
        <authorList>
            <consortium name="ELIXIR-Norway"/>
        </authorList>
    </citation>
    <scope>NUCLEOTIDE SEQUENCE [LARGE SCALE GENOMIC DNA]</scope>
</reference>
<comment type="caution">
    <text evidence="1">The sequence shown here is derived from an EMBL/GenBank/DDBJ whole genome shotgun (WGS) entry which is preliminary data.</text>
</comment>
<sequence length="455" mass="49738">MPLSGRGAEEAYAATAAGSFGGEESVTEPYVDVWGDSQLGEAAAAADGYAVTGEYPDYSAAAAAGQVPGKTDQHGRVEGMSVNEYRELQNARVKVVSGDSLRGPPTGASTFRRTRSECGDACPMAHRRVCGTSYTSWRQRRSYFRTGASVRLFDITAYERIRIRRYRLRKTRSAGGAAPITFTHKSPPECSFRVPGSYADGWRYAHELVRRSCENLAKNMYANVCDAYGYVLAGFVTVSSWVLRLRYHAALSELPLRWAVKKYATIGTDTGHPAQMACRRGVRPKLRQLRHLHSAPPALAVDGVALRVLSGSVQPSKRYIEAGARTSKTSSTSQLHGGADHLVTMDYRIHLLRHFFLREVLQVMLSPSHGLRHRCNDGIETTGAAKLSSDRRSYFRPEQANERSGSAAAALENATANHSVGYMTAVLVFAARKLPSRPCCWMLVSATIVKTVPAA</sequence>
<dbReference type="EMBL" id="CATKSN020000131">
    <property type="protein sequence ID" value="CAI9149109.1"/>
    <property type="molecule type" value="Genomic_DNA"/>
</dbReference>
<protein>
    <submittedName>
        <fullName evidence="1">Uncharacterized protein</fullName>
    </submittedName>
</protein>
<gene>
    <name evidence="1" type="ORF">MRATA1EN1_LOCUS30727</name>
</gene>
<dbReference type="Proteomes" id="UP001176941">
    <property type="component" value="Unassembled WGS sequence"/>
</dbReference>